<proteinExistence type="inferred from homology"/>
<organism evidence="2 3">
    <name type="scientific">Polynucleobacter kasalickyi</name>
    <dbReference type="NCBI Taxonomy" id="1938817"/>
    <lineage>
        <taxon>Bacteria</taxon>
        <taxon>Pseudomonadati</taxon>
        <taxon>Pseudomonadota</taxon>
        <taxon>Betaproteobacteria</taxon>
        <taxon>Burkholderiales</taxon>
        <taxon>Burkholderiaceae</taxon>
        <taxon>Polynucleobacter</taxon>
    </lineage>
</organism>
<comment type="similarity">
    <text evidence="1">Belongs to the UPF0065 (bug) family.</text>
</comment>
<accession>A0A1W1Z5A9</accession>
<dbReference type="Gene3D" id="3.40.190.10">
    <property type="entry name" value="Periplasmic binding protein-like II"/>
    <property type="match status" value="1"/>
</dbReference>
<evidence type="ECO:0000256" key="1">
    <source>
        <dbReference type="ARBA" id="ARBA00006987"/>
    </source>
</evidence>
<evidence type="ECO:0000313" key="3">
    <source>
        <dbReference type="Proteomes" id="UP000192708"/>
    </source>
</evidence>
<dbReference type="PANTHER" id="PTHR42928">
    <property type="entry name" value="TRICARBOXYLATE-BINDING PROTEIN"/>
    <property type="match status" value="1"/>
</dbReference>
<keyword evidence="3" id="KW-1185">Reference proteome</keyword>
<dbReference type="RefSeq" id="WP_084283088.1">
    <property type="nucleotide sequence ID" value="NZ_FWXJ01000004.1"/>
</dbReference>
<dbReference type="Proteomes" id="UP000192708">
    <property type="component" value="Unassembled WGS sequence"/>
</dbReference>
<name>A0A1W1Z5A9_9BURK</name>
<protein>
    <submittedName>
        <fullName evidence="2">Tripartite-type tricarboxylate transporter, receptor component TctC</fullName>
    </submittedName>
</protein>
<dbReference type="InterPro" id="IPR005064">
    <property type="entry name" value="BUG"/>
</dbReference>
<dbReference type="SUPFAM" id="SSF53850">
    <property type="entry name" value="Periplasmic binding protein-like II"/>
    <property type="match status" value="1"/>
</dbReference>
<dbReference type="OrthoDB" id="8678477at2"/>
<dbReference type="PIRSF" id="PIRSF017082">
    <property type="entry name" value="YflP"/>
    <property type="match status" value="1"/>
</dbReference>
<reference evidence="2 3" key="1">
    <citation type="submission" date="2017-04" db="EMBL/GenBank/DDBJ databases">
        <authorList>
            <person name="Afonso C.L."/>
            <person name="Miller P.J."/>
            <person name="Scott M.A."/>
            <person name="Spackman E."/>
            <person name="Goraichik I."/>
            <person name="Dimitrov K.M."/>
            <person name="Suarez D.L."/>
            <person name="Swayne D.E."/>
        </authorList>
    </citation>
    <scope>NUCLEOTIDE SEQUENCE [LARGE SCALE GENOMIC DNA]</scope>
    <source>
        <strain evidence="2 3">VK13</strain>
    </source>
</reference>
<gene>
    <name evidence="2" type="ORF">SAMN06296008_104123</name>
</gene>
<dbReference type="Pfam" id="PF03401">
    <property type="entry name" value="TctC"/>
    <property type="match status" value="1"/>
</dbReference>
<evidence type="ECO:0000313" key="2">
    <source>
        <dbReference type="EMBL" id="SMC43657.1"/>
    </source>
</evidence>
<dbReference type="CDD" id="cd07012">
    <property type="entry name" value="PBP2_Bug_TTT"/>
    <property type="match status" value="1"/>
</dbReference>
<dbReference type="Gene3D" id="3.40.190.150">
    <property type="entry name" value="Bordetella uptake gene, domain 1"/>
    <property type="match status" value="1"/>
</dbReference>
<dbReference type="EMBL" id="FWXJ01000004">
    <property type="protein sequence ID" value="SMC43657.1"/>
    <property type="molecule type" value="Genomic_DNA"/>
</dbReference>
<dbReference type="PANTHER" id="PTHR42928:SF5">
    <property type="entry name" value="BLR1237 PROTEIN"/>
    <property type="match status" value="1"/>
</dbReference>
<sequence length="336" mass="36488">MKINDFQYRLWKKSFRLFNILTCVIGLLPIAAYSQSTSFPQKPITLIVPYTAGGGVDSIARLIVPLLSERLGQRVVIENKPGVSGMVGAQYVAKANPDGYTLLAGNTTTNATNYYLTKSSGYHPIKDFVPLSLWDRGPTVLVVPMNSRFQTVNDVIKELKSKPGSLNYGSSGLGSAHHLSAEVFMHLTGTSMQHVPYKGGPGVMADLIGGQLDLAFEVVPVASPFIKSGRLRALGVSSKAEIPALPGVKPIADIAVPGFQMETWQGAFAPAGTPLEITEKLGKEFAAVIQNPQVQQKMQELGLIPDYRHNNEFKEFLQADFAMWGKLVKDANIKAE</sequence>
<dbReference type="InterPro" id="IPR042100">
    <property type="entry name" value="Bug_dom1"/>
</dbReference>
<keyword evidence="2" id="KW-0675">Receptor</keyword>
<dbReference type="AlphaFoldDB" id="A0A1W1Z5A9"/>
<dbReference type="STRING" id="1938817.SAMN06296008_104123"/>